<evidence type="ECO:0000256" key="3">
    <source>
        <dbReference type="ARBA" id="ARBA00017267"/>
    </source>
</evidence>
<gene>
    <name evidence="13" type="ORF">DFR64_0961</name>
</gene>
<feature type="binding site" evidence="10">
    <location>
        <position position="52"/>
    </location>
    <ligand>
        <name>ATP</name>
        <dbReference type="ChEBI" id="CHEBI:30616"/>
    </ligand>
</feature>
<dbReference type="EC" id="2.7.4.26" evidence="2"/>
<proteinExistence type="inferred from homology"/>
<evidence type="ECO:0000256" key="9">
    <source>
        <dbReference type="ARBA" id="ARBA00049063"/>
    </source>
</evidence>
<dbReference type="PANTHER" id="PTHR43654">
    <property type="entry name" value="GLUTAMATE 5-KINASE"/>
    <property type="match status" value="1"/>
</dbReference>
<evidence type="ECO:0000256" key="6">
    <source>
        <dbReference type="ARBA" id="ARBA00022777"/>
    </source>
</evidence>
<keyword evidence="7 10" id="KW-0067">ATP-binding</keyword>
<comment type="catalytic activity">
    <reaction evidence="9">
        <text>isopentenyl phosphate + ATP = isopentenyl diphosphate + ADP</text>
        <dbReference type="Rhea" id="RHEA:33963"/>
        <dbReference type="ChEBI" id="CHEBI:30616"/>
        <dbReference type="ChEBI" id="CHEBI:65078"/>
        <dbReference type="ChEBI" id="CHEBI:128769"/>
        <dbReference type="ChEBI" id="CHEBI:456216"/>
        <dbReference type="EC" id="2.7.4.26"/>
    </reaction>
</comment>
<comment type="caution">
    <text evidence="13">The sequence shown here is derived from an EMBL/GenBank/DDBJ whole genome shotgun (WGS) entry which is preliminary data.</text>
</comment>
<reference evidence="13 14" key="1">
    <citation type="submission" date="2018-08" db="EMBL/GenBank/DDBJ databases">
        <title>Genomic Encyclopedia of Type Strains, Phase IV (KMG-IV): sequencing the most valuable type-strain genomes for metagenomic binning, comparative biology and taxonomic classification.</title>
        <authorList>
            <person name="Goeker M."/>
        </authorList>
    </citation>
    <scope>NUCLEOTIDE SEQUENCE [LARGE SCALE GENOMIC DNA]</scope>
    <source>
        <strain evidence="13 14">DSM 23923</strain>
    </source>
</reference>
<keyword evidence="5 10" id="KW-0547">Nucleotide-binding</keyword>
<evidence type="ECO:0000256" key="1">
    <source>
        <dbReference type="ARBA" id="ARBA00010540"/>
    </source>
</evidence>
<evidence type="ECO:0000256" key="11">
    <source>
        <dbReference type="PIRSR" id="PIRSR016496-2"/>
    </source>
</evidence>
<comment type="similarity">
    <text evidence="1">Belongs to the isopentenyl phosphate kinase family.</text>
</comment>
<evidence type="ECO:0000313" key="13">
    <source>
        <dbReference type="EMBL" id="REG11088.1"/>
    </source>
</evidence>
<dbReference type="GO" id="GO:0005829">
    <property type="term" value="C:cytosol"/>
    <property type="evidence" value="ECO:0007669"/>
    <property type="project" value="TreeGrafter"/>
</dbReference>
<dbReference type="EMBL" id="QUMS01000001">
    <property type="protein sequence ID" value="REG11088.1"/>
    <property type="molecule type" value="Genomic_DNA"/>
</dbReference>
<dbReference type="GO" id="GO:0016301">
    <property type="term" value="F:kinase activity"/>
    <property type="evidence" value="ECO:0007669"/>
    <property type="project" value="UniProtKB-KW"/>
</dbReference>
<evidence type="ECO:0000256" key="10">
    <source>
        <dbReference type="PIRSR" id="PIRSR016496-1"/>
    </source>
</evidence>
<feature type="site" description="Transition state stabilizer" evidence="11">
    <location>
        <position position="15"/>
    </location>
</feature>
<accession>A0A347ZSQ8</accession>
<protein>
    <recommendedName>
        <fullName evidence="3">Isopentenyl phosphate kinase</fullName>
        <ecNumber evidence="2">2.7.4.26</ecNumber>
    </recommendedName>
</protein>
<evidence type="ECO:0000256" key="2">
    <source>
        <dbReference type="ARBA" id="ARBA00012908"/>
    </source>
</evidence>
<dbReference type="SUPFAM" id="SSF53633">
    <property type="entry name" value="Carbamate kinase-like"/>
    <property type="match status" value="1"/>
</dbReference>
<dbReference type="Pfam" id="PF00696">
    <property type="entry name" value="AA_kinase"/>
    <property type="match status" value="1"/>
</dbReference>
<evidence type="ECO:0000256" key="4">
    <source>
        <dbReference type="ARBA" id="ARBA00022679"/>
    </source>
</evidence>
<dbReference type="InterPro" id="IPR024192">
    <property type="entry name" value="Fosfomycin_R_FomA-type"/>
</dbReference>
<dbReference type="AlphaFoldDB" id="A0A347ZSQ8"/>
<sequence>MRVFLKLGGSLITDKDQPYTARRDVIRRIAAEIANCWQKDPDLQILLGHGSGSFGHYAAKDLGTRDHVDSPQEWLGFQKVWAAAHALNQILLEEMSAANLPVISLPPSAAVSAQARKPRQWSTYPIQSALEHNLIPIIFGDVIFDEEMGGIIYSTEDLFLPLLPMLQPQMVLLAGKEPGVWADYPKNTRVIPLITPASYAATSLTIQSSASIDVTGGMAAKVQLMLQTVQAYPEITVRIFSGEESGTISAALQGEIIGTTIKTKSE</sequence>
<keyword evidence="6 13" id="KW-0418">Kinase</keyword>
<feature type="binding site" evidence="10">
    <location>
        <position position="56"/>
    </location>
    <ligand>
        <name>substrate</name>
    </ligand>
</feature>
<dbReference type="PIRSF" id="PIRSF016496">
    <property type="entry name" value="Kin_FomA"/>
    <property type="match status" value="1"/>
</dbReference>
<dbReference type="CDD" id="cd04241">
    <property type="entry name" value="AAK_FomA-like"/>
    <property type="match status" value="1"/>
</dbReference>
<dbReference type="GO" id="GO:0016114">
    <property type="term" value="P:terpenoid biosynthetic process"/>
    <property type="evidence" value="ECO:0007669"/>
    <property type="project" value="TreeGrafter"/>
</dbReference>
<keyword evidence="4" id="KW-0808">Transferase</keyword>
<evidence type="ECO:0000256" key="8">
    <source>
        <dbReference type="ARBA" id="ARBA00023229"/>
    </source>
</evidence>
<organism evidence="13 14">
    <name type="scientific">Pelolinea submarina</name>
    <dbReference type="NCBI Taxonomy" id="913107"/>
    <lineage>
        <taxon>Bacteria</taxon>
        <taxon>Bacillati</taxon>
        <taxon>Chloroflexota</taxon>
        <taxon>Anaerolineae</taxon>
        <taxon>Anaerolineales</taxon>
        <taxon>Anaerolineaceae</taxon>
        <taxon>Pelolinea</taxon>
    </lineage>
</organism>
<dbReference type="GO" id="GO:0102043">
    <property type="term" value="F:isopentenyl phosphate kinase activity"/>
    <property type="evidence" value="ECO:0007669"/>
    <property type="project" value="UniProtKB-EC"/>
</dbReference>
<dbReference type="InterPro" id="IPR001048">
    <property type="entry name" value="Asp/Glu/Uridylate_kinase"/>
</dbReference>
<dbReference type="NCBIfam" id="NF040647">
    <property type="entry name" value="IPPK_Arch"/>
    <property type="match status" value="1"/>
</dbReference>
<evidence type="ECO:0000256" key="7">
    <source>
        <dbReference type="ARBA" id="ARBA00022840"/>
    </source>
</evidence>
<evidence type="ECO:0000256" key="5">
    <source>
        <dbReference type="ARBA" id="ARBA00022741"/>
    </source>
</evidence>
<feature type="domain" description="Aspartate/glutamate/uridylate kinase" evidence="12">
    <location>
        <begin position="1"/>
        <end position="240"/>
    </location>
</feature>
<keyword evidence="14" id="KW-1185">Reference proteome</keyword>
<dbReference type="OrthoDB" id="160588at2"/>
<feature type="binding site" evidence="10">
    <location>
        <position position="217"/>
    </location>
    <ligand>
        <name>ATP</name>
        <dbReference type="ChEBI" id="CHEBI:30616"/>
    </ligand>
</feature>
<dbReference type="Proteomes" id="UP000256388">
    <property type="component" value="Unassembled WGS sequence"/>
</dbReference>
<dbReference type="InterPro" id="IPR036393">
    <property type="entry name" value="AceGlu_kinase-like_sf"/>
</dbReference>
<dbReference type="RefSeq" id="WP_116224231.1">
    <property type="nucleotide sequence ID" value="NZ_AP018437.1"/>
</dbReference>
<feature type="binding site" evidence="10">
    <location>
        <position position="221"/>
    </location>
    <ligand>
        <name>ATP</name>
        <dbReference type="ChEBI" id="CHEBI:30616"/>
    </ligand>
</feature>
<evidence type="ECO:0000313" key="14">
    <source>
        <dbReference type="Proteomes" id="UP000256388"/>
    </source>
</evidence>
<name>A0A347ZSQ8_9CHLR</name>
<dbReference type="Gene3D" id="3.40.1160.10">
    <property type="entry name" value="Acetylglutamate kinase-like"/>
    <property type="match status" value="1"/>
</dbReference>
<feature type="binding site" evidence="10">
    <location>
        <position position="155"/>
    </location>
    <ligand>
        <name>substrate</name>
    </ligand>
</feature>
<feature type="binding site" evidence="10">
    <location>
        <position position="51"/>
    </location>
    <ligand>
        <name>substrate</name>
    </ligand>
</feature>
<feature type="binding site" evidence="10">
    <location>
        <begin position="6"/>
        <end position="10"/>
    </location>
    <ligand>
        <name>ATP</name>
        <dbReference type="ChEBI" id="CHEBI:30616"/>
    </ligand>
</feature>
<dbReference type="GO" id="GO:0005524">
    <property type="term" value="F:ATP binding"/>
    <property type="evidence" value="ECO:0007669"/>
    <property type="project" value="UniProtKB-KW"/>
</dbReference>
<evidence type="ECO:0000259" key="12">
    <source>
        <dbReference type="Pfam" id="PF00696"/>
    </source>
</evidence>
<dbReference type="PANTHER" id="PTHR43654:SF1">
    <property type="entry name" value="ISOPENTENYL PHOSPHATE KINASE"/>
    <property type="match status" value="1"/>
</dbReference>
<keyword evidence="8" id="KW-0414">Isoprene biosynthesis</keyword>